<evidence type="ECO:0000313" key="2">
    <source>
        <dbReference type="Proteomes" id="UP000306378"/>
    </source>
</evidence>
<protein>
    <submittedName>
        <fullName evidence="1">DUF3558 domain-containing protein</fullName>
    </submittedName>
</protein>
<dbReference type="Pfam" id="PF12079">
    <property type="entry name" value="DUF3558"/>
    <property type="match status" value="1"/>
</dbReference>
<accession>A0A5R8NP66</accession>
<dbReference type="AlphaFoldDB" id="A0A5R8NP66"/>
<dbReference type="EMBL" id="VBUT01000006">
    <property type="protein sequence ID" value="TLF76437.1"/>
    <property type="molecule type" value="Genomic_DNA"/>
</dbReference>
<name>A0A5R8NP66_9NOCA</name>
<gene>
    <name evidence="1" type="ORF">FEK34_15980</name>
</gene>
<sequence length="200" mass="21781">MTGEIRRRRPGRAMRTDVLRATMAAAAVALLAAGCGSTTEGEPTAAGSNTASTTRNLDEIEIFNPCSELSDEALHAAGLDPSTKDVLTDPPEGPSTWRVCNWKPADRGYRIGVFSTSHTIDETRARDDLTDLKEVVVGPRNGLTYFDSSDTEREICYVAFPAEQGMFNISASWTRLGKRDLDVCALALERAVDLEPYLPK</sequence>
<dbReference type="Proteomes" id="UP000306378">
    <property type="component" value="Unassembled WGS sequence"/>
</dbReference>
<reference evidence="1 2" key="1">
    <citation type="submission" date="2019-05" db="EMBL/GenBank/DDBJ databases">
        <title>Genomes sequences of two Nocardia cyriacigeorgica environmental isolates, type strains Nocardia asteroides ATCC 19247 and Nocardia cyriacigeorgica DSM 44484.</title>
        <authorList>
            <person name="Vautrin F."/>
            <person name="Bergeron E."/>
            <person name="Dubost A."/>
            <person name="Abrouk D."/>
            <person name="Rodriguez Nava V."/>
            <person name="Pujic P."/>
        </authorList>
    </citation>
    <scope>NUCLEOTIDE SEQUENCE [LARGE SCALE GENOMIC DNA]</scope>
    <source>
        <strain evidence="1 2">EML 446</strain>
    </source>
</reference>
<evidence type="ECO:0000313" key="1">
    <source>
        <dbReference type="EMBL" id="TLF76437.1"/>
    </source>
</evidence>
<organism evidence="1 2">
    <name type="scientific">Nocardia cyriacigeorgica</name>
    <dbReference type="NCBI Taxonomy" id="135487"/>
    <lineage>
        <taxon>Bacteria</taxon>
        <taxon>Bacillati</taxon>
        <taxon>Actinomycetota</taxon>
        <taxon>Actinomycetes</taxon>
        <taxon>Mycobacteriales</taxon>
        <taxon>Nocardiaceae</taxon>
        <taxon>Nocardia</taxon>
    </lineage>
</organism>
<comment type="caution">
    <text evidence="1">The sequence shown here is derived from an EMBL/GenBank/DDBJ whole genome shotgun (WGS) entry which is preliminary data.</text>
</comment>
<proteinExistence type="predicted"/>
<dbReference type="PROSITE" id="PS51257">
    <property type="entry name" value="PROKAR_LIPOPROTEIN"/>
    <property type="match status" value="1"/>
</dbReference>
<dbReference type="InterPro" id="IPR024520">
    <property type="entry name" value="DUF3558"/>
</dbReference>